<dbReference type="InterPro" id="IPR043917">
    <property type="entry name" value="DUF5753"/>
</dbReference>
<dbReference type="Pfam" id="PF19054">
    <property type="entry name" value="DUF5753"/>
    <property type="match status" value="1"/>
</dbReference>
<proteinExistence type="predicted"/>
<dbReference type="Proteomes" id="UP001432014">
    <property type="component" value="Chromosome"/>
</dbReference>
<dbReference type="CDD" id="cd00093">
    <property type="entry name" value="HTH_XRE"/>
    <property type="match status" value="1"/>
</dbReference>
<sequence length="276" mass="30722">MAAHERELRPERSVRDLFGFQLRATRKRRGLSLDNLSSQISYSKTHLSNVETADRAIPPDLPAKLDATFGTDGIFGHLHRLVLRESFPDWSRRFMELEALASAQRKFANGAFPGLWQTGGYGKRLLELGLPRATPGEIEERWAVRESRQALIAGDEPPHIWVVLDEVVVRRPVGDPKTMRDQIDHVLELTAGPNAVVQVLPFAAGGHGSMAGSITLLDFVDAPRAAYVEGYVVGQLVESPKEVAEIALTYDFLQAAAMSPQESRAWLRRAMEEFRA</sequence>
<dbReference type="SUPFAM" id="SSF47413">
    <property type="entry name" value="lambda repressor-like DNA-binding domains"/>
    <property type="match status" value="1"/>
</dbReference>
<reference evidence="2 3" key="1">
    <citation type="submission" date="2022-10" db="EMBL/GenBank/DDBJ databases">
        <title>The complete genomes of actinobacterial strains from the NBC collection.</title>
        <authorList>
            <person name="Joergensen T.S."/>
            <person name="Alvarez Arevalo M."/>
            <person name="Sterndorff E.B."/>
            <person name="Faurdal D."/>
            <person name="Vuksanovic O."/>
            <person name="Mourched A.-S."/>
            <person name="Charusanti P."/>
            <person name="Shaw S."/>
            <person name="Blin K."/>
            <person name="Weber T."/>
        </authorList>
    </citation>
    <scope>NUCLEOTIDE SEQUENCE [LARGE SCALE GENOMIC DNA]</scope>
    <source>
        <strain evidence="2 3">NBC_01247</strain>
    </source>
</reference>
<keyword evidence="3" id="KW-1185">Reference proteome</keyword>
<dbReference type="Pfam" id="PF13560">
    <property type="entry name" value="HTH_31"/>
    <property type="match status" value="1"/>
</dbReference>
<feature type="domain" description="HTH cro/C1-type" evidence="1">
    <location>
        <begin position="21"/>
        <end position="76"/>
    </location>
</feature>
<evidence type="ECO:0000259" key="1">
    <source>
        <dbReference type="SMART" id="SM00530"/>
    </source>
</evidence>
<name>A0ABZ1WB58_9ACTN</name>
<protein>
    <submittedName>
        <fullName evidence="2">Helix-turn-helix transcriptional regulator</fullName>
    </submittedName>
</protein>
<accession>A0ABZ1WB58</accession>
<evidence type="ECO:0000313" key="3">
    <source>
        <dbReference type="Proteomes" id="UP001432014"/>
    </source>
</evidence>
<dbReference type="RefSeq" id="WP_329496000.1">
    <property type="nucleotide sequence ID" value="NZ_CP108460.1"/>
</dbReference>
<dbReference type="InterPro" id="IPR010982">
    <property type="entry name" value="Lambda_DNA-bd_dom_sf"/>
</dbReference>
<dbReference type="InterPro" id="IPR001387">
    <property type="entry name" value="Cro/C1-type_HTH"/>
</dbReference>
<dbReference type="EMBL" id="CP108482">
    <property type="protein sequence ID" value="WUS58048.1"/>
    <property type="molecule type" value="Genomic_DNA"/>
</dbReference>
<gene>
    <name evidence="2" type="ORF">OG469_22585</name>
</gene>
<dbReference type="SMART" id="SM00530">
    <property type="entry name" value="HTH_XRE"/>
    <property type="match status" value="1"/>
</dbReference>
<dbReference type="Gene3D" id="1.10.260.40">
    <property type="entry name" value="lambda repressor-like DNA-binding domains"/>
    <property type="match status" value="1"/>
</dbReference>
<organism evidence="2 3">
    <name type="scientific">Kitasatospora herbaricolor</name>
    <dbReference type="NCBI Taxonomy" id="68217"/>
    <lineage>
        <taxon>Bacteria</taxon>
        <taxon>Bacillati</taxon>
        <taxon>Actinomycetota</taxon>
        <taxon>Actinomycetes</taxon>
        <taxon>Kitasatosporales</taxon>
        <taxon>Streptomycetaceae</taxon>
        <taxon>Kitasatospora</taxon>
    </lineage>
</organism>
<evidence type="ECO:0000313" key="2">
    <source>
        <dbReference type="EMBL" id="WUS58048.1"/>
    </source>
</evidence>